<name>A0A6G7XD18_9MICO</name>
<feature type="domain" description="DUF559" evidence="1">
    <location>
        <begin position="237"/>
        <end position="291"/>
    </location>
</feature>
<dbReference type="InterPro" id="IPR007569">
    <property type="entry name" value="DUF559"/>
</dbReference>
<dbReference type="RefSeq" id="WP_166288610.1">
    <property type="nucleotide sequence ID" value="NZ_CP049863.1"/>
</dbReference>
<evidence type="ECO:0000313" key="3">
    <source>
        <dbReference type="Proteomes" id="UP000502677"/>
    </source>
</evidence>
<dbReference type="Proteomes" id="UP000502677">
    <property type="component" value="Chromosome"/>
</dbReference>
<proteinExistence type="predicted"/>
<gene>
    <name evidence="2" type="ORF">G7068_02910</name>
</gene>
<evidence type="ECO:0000313" key="2">
    <source>
        <dbReference type="EMBL" id="QIK62268.1"/>
    </source>
</evidence>
<protein>
    <submittedName>
        <fullName evidence="2">DUF559 domain-containing protein</fullName>
    </submittedName>
</protein>
<dbReference type="Gene3D" id="3.40.960.10">
    <property type="entry name" value="VSR Endonuclease"/>
    <property type="match status" value="1"/>
</dbReference>
<sequence length="334" mass="38549">MQLSEELQTSAFTISTGMRAGLTPRAAQHSRFAHPHHGVRKLKVDRPRFEFDEIAARQLARDYLPLLRPREAFSHTTALLLMQVPLRTPAQLHVTAPKPMGQARGRNVRGHRVSREFTPIKDLEGLPCVPYLQALLQSIPMLRFRELVVALDHLRLLRGPPGVAKALLPQEEVMRHLQEHSVIGAARLRAAIEVSRVGAESRMESLQHFELARMGIDTLEMQAEIFSEAGVLIGRFDLVDRETKRIVEYDGEQHRTDRLQYLRDEERLENAREEGWKILRLRKENFHDRELAATRRILCDFLLRVPKTLPPRLTKYFAEPLYLSSLRPRTQALR</sequence>
<accession>A0A6G7XD18</accession>
<dbReference type="AlphaFoldDB" id="A0A6G7XD18"/>
<organism evidence="2 3">
    <name type="scientific">Leucobacter viscericola</name>
    <dbReference type="NCBI Taxonomy" id="2714935"/>
    <lineage>
        <taxon>Bacteria</taxon>
        <taxon>Bacillati</taxon>
        <taxon>Actinomycetota</taxon>
        <taxon>Actinomycetes</taxon>
        <taxon>Micrococcales</taxon>
        <taxon>Microbacteriaceae</taxon>
        <taxon>Leucobacter</taxon>
    </lineage>
</organism>
<dbReference type="EMBL" id="CP049863">
    <property type="protein sequence ID" value="QIK62268.1"/>
    <property type="molecule type" value="Genomic_DNA"/>
</dbReference>
<dbReference type="SUPFAM" id="SSF52980">
    <property type="entry name" value="Restriction endonuclease-like"/>
    <property type="match status" value="1"/>
</dbReference>
<reference evidence="2 3" key="1">
    <citation type="submission" date="2020-03" db="EMBL/GenBank/DDBJ databases">
        <title>Leucobacter sp. nov., isolated from beetles.</title>
        <authorList>
            <person name="Hyun D.-W."/>
            <person name="Bae J.-W."/>
        </authorList>
    </citation>
    <scope>NUCLEOTIDE SEQUENCE [LARGE SCALE GENOMIC DNA]</scope>
    <source>
        <strain evidence="2 3">HDW9C</strain>
    </source>
</reference>
<dbReference type="Pfam" id="PF04480">
    <property type="entry name" value="DUF559"/>
    <property type="match status" value="1"/>
</dbReference>
<evidence type="ECO:0000259" key="1">
    <source>
        <dbReference type="Pfam" id="PF04480"/>
    </source>
</evidence>
<keyword evidence="3" id="KW-1185">Reference proteome</keyword>
<dbReference type="InterPro" id="IPR011335">
    <property type="entry name" value="Restrct_endonuc-II-like"/>
</dbReference>
<dbReference type="KEGG" id="lvi:G7068_02910"/>